<dbReference type="AlphaFoldDB" id="K2QLI3"/>
<keyword evidence="1" id="KW-0175">Coiled coil</keyword>
<evidence type="ECO:0000256" key="1">
    <source>
        <dbReference type="SAM" id="Coils"/>
    </source>
</evidence>
<name>K2QLI3_9FLAO</name>
<dbReference type="EMBL" id="AMSG01000006">
    <property type="protein sequence ID" value="EKF55632.1"/>
    <property type="molecule type" value="Genomic_DNA"/>
</dbReference>
<dbReference type="PATRIC" id="fig|555500.3.peg.1398"/>
<organism evidence="2 3">
    <name type="scientific">Galbibacter marinus</name>
    <dbReference type="NCBI Taxonomy" id="555500"/>
    <lineage>
        <taxon>Bacteria</taxon>
        <taxon>Pseudomonadati</taxon>
        <taxon>Bacteroidota</taxon>
        <taxon>Flavobacteriia</taxon>
        <taxon>Flavobacteriales</taxon>
        <taxon>Flavobacteriaceae</taxon>
        <taxon>Galbibacter</taxon>
    </lineage>
</organism>
<proteinExistence type="predicted"/>
<gene>
    <name evidence="2" type="ORF">I215_06747</name>
</gene>
<sequence>MSDMIEIVDSLEDKISKLLENLKLQQDINQQLKQELAKSKHNNKNLELSVEQWKDKYESLKLANSMIGSNKNKTEAKLKINTLIRELDECITQLSE</sequence>
<dbReference type="eggNOG" id="ENOG50330X7">
    <property type="taxonomic scope" value="Bacteria"/>
</dbReference>
<dbReference type="RefSeq" id="WP_008991213.1">
    <property type="nucleotide sequence ID" value="NZ_AMSG01000006.1"/>
</dbReference>
<reference evidence="2 3" key="1">
    <citation type="journal article" date="2012" name="J. Bacteriol.">
        <title>Genome Sequence of Galbibacter marinum Type Strain ck-I2-15.</title>
        <authorList>
            <person name="Lai Q."/>
            <person name="Li C."/>
            <person name="Shao Z."/>
        </authorList>
    </citation>
    <scope>NUCLEOTIDE SEQUENCE [LARGE SCALE GENOMIC DNA]</scope>
    <source>
        <strain evidence="3">ck-I2-15</strain>
    </source>
</reference>
<protein>
    <recommendedName>
        <fullName evidence="4">Mis12-Mtw1 protein family</fullName>
    </recommendedName>
</protein>
<accession>K2QLI3</accession>
<evidence type="ECO:0000313" key="2">
    <source>
        <dbReference type="EMBL" id="EKF55632.1"/>
    </source>
</evidence>
<feature type="coiled-coil region" evidence="1">
    <location>
        <begin position="1"/>
        <end position="63"/>
    </location>
</feature>
<dbReference type="Proteomes" id="UP000007364">
    <property type="component" value="Unassembled WGS sequence"/>
</dbReference>
<keyword evidence="3" id="KW-1185">Reference proteome</keyword>
<evidence type="ECO:0000313" key="3">
    <source>
        <dbReference type="Proteomes" id="UP000007364"/>
    </source>
</evidence>
<dbReference type="OrthoDB" id="1467932at2"/>
<dbReference type="STRING" id="555500.I215_06747"/>
<evidence type="ECO:0008006" key="4">
    <source>
        <dbReference type="Google" id="ProtNLM"/>
    </source>
</evidence>
<comment type="caution">
    <text evidence="2">The sequence shown here is derived from an EMBL/GenBank/DDBJ whole genome shotgun (WGS) entry which is preliminary data.</text>
</comment>